<feature type="transmembrane region" description="Helical" evidence="1">
    <location>
        <begin position="264"/>
        <end position="282"/>
    </location>
</feature>
<evidence type="ECO:0000313" key="2">
    <source>
        <dbReference type="EMBL" id="JAP89696.1"/>
    </source>
</evidence>
<name>A0A146K1V7_9EUKA</name>
<feature type="transmembrane region" description="Helical" evidence="1">
    <location>
        <begin position="205"/>
        <end position="227"/>
    </location>
</feature>
<protein>
    <submittedName>
        <fullName evidence="2">Uncharacterized protein</fullName>
    </submittedName>
</protein>
<feature type="transmembrane region" description="Helical" evidence="1">
    <location>
        <begin position="21"/>
        <end position="45"/>
    </location>
</feature>
<dbReference type="AlphaFoldDB" id="A0A146K1V7"/>
<feature type="transmembrane region" description="Helical" evidence="1">
    <location>
        <begin position="376"/>
        <end position="396"/>
    </location>
</feature>
<reference evidence="2" key="1">
    <citation type="submission" date="2015-07" db="EMBL/GenBank/DDBJ databases">
        <title>Adaptation to a free-living lifestyle via gene acquisitions in the diplomonad Trepomonas sp. PC1.</title>
        <authorList>
            <person name="Xu F."/>
            <person name="Jerlstrom-Hultqvist J."/>
            <person name="Kolisko M."/>
            <person name="Simpson A.G.B."/>
            <person name="Roger A.J."/>
            <person name="Svard S.G."/>
            <person name="Andersson J.O."/>
        </authorList>
    </citation>
    <scope>NUCLEOTIDE SEQUENCE</scope>
    <source>
        <strain evidence="2">PC1</strain>
    </source>
</reference>
<dbReference type="EMBL" id="GDID01006910">
    <property type="protein sequence ID" value="JAP89696.1"/>
    <property type="molecule type" value="Transcribed_RNA"/>
</dbReference>
<gene>
    <name evidence="2" type="ORF">TPC1_30809</name>
</gene>
<evidence type="ECO:0000256" key="1">
    <source>
        <dbReference type="SAM" id="Phobius"/>
    </source>
</evidence>
<feature type="transmembrane region" description="Helical" evidence="1">
    <location>
        <begin position="342"/>
        <end position="364"/>
    </location>
</feature>
<feature type="transmembrane region" description="Helical" evidence="1">
    <location>
        <begin position="408"/>
        <end position="435"/>
    </location>
</feature>
<keyword evidence="1" id="KW-0472">Membrane</keyword>
<sequence length="478" mass="53976">VKITNDNVEAIFKKWTRKSKTLVYIIIFTSLAFMIGAAALLISIFTVKRNYYVQSSQKCPEMQEKFDSYICAGADLSDYDSAKLSKNHGQPGGLPVTFGQYSQFNKDYDYYILPKVAEPGQVKLKLTFQLQESDDKVIWNTVYEKTINVQVDCNTSCKPVKITEVRPVAKDYTRILVIRSKASVMLIDVIFQTSTFPKVVGTTQFVMKSVLSLIAIILASIFVIEQASLINEMPLRYKAVYNIILTFPLFISPFSLFAADIPGIYTYVAASVTKAIYLGILTHQILSIVKEKVDLESKEEKQRKLFQKQFNDDHLGGDEEHVEQVVTLTTEKDEKKWYKTNLYVVIVGLLVSVTVIVSESIGAYACFYEFNGEANLYILATLTSVVIICTQVFYFAKIAKSWKKNNHIFMFSLYNCSASLLLVILIAVELFLTVYNVGVNTNNLNGAEAAISIWVIQFGIISWPVRGPNSIDRKSHEM</sequence>
<accession>A0A146K1V7</accession>
<feature type="transmembrane region" description="Helical" evidence="1">
    <location>
        <begin position="239"/>
        <end position="258"/>
    </location>
</feature>
<keyword evidence="1" id="KW-1133">Transmembrane helix</keyword>
<feature type="non-terminal residue" evidence="2">
    <location>
        <position position="478"/>
    </location>
</feature>
<keyword evidence="1" id="KW-0812">Transmembrane</keyword>
<feature type="transmembrane region" description="Helical" evidence="1">
    <location>
        <begin position="447"/>
        <end position="465"/>
    </location>
</feature>
<proteinExistence type="predicted"/>
<organism evidence="2">
    <name type="scientific">Trepomonas sp. PC1</name>
    <dbReference type="NCBI Taxonomy" id="1076344"/>
    <lineage>
        <taxon>Eukaryota</taxon>
        <taxon>Metamonada</taxon>
        <taxon>Diplomonadida</taxon>
        <taxon>Hexamitidae</taxon>
        <taxon>Hexamitinae</taxon>
        <taxon>Trepomonas</taxon>
    </lineage>
</organism>
<feature type="non-terminal residue" evidence="2">
    <location>
        <position position="1"/>
    </location>
</feature>